<sequence length="747" mass="80015">MSSSTPRSLAAELDVMGPSALRRASSDAAAMFAADVSGAAPGMIDPLPAVITASEWDDLSAGLVQRARLLDALYSDLYGPRTVFGSDVAPTAELLEDPAYLRTAVGIPARGSQRLFALACTVARTADGQWRVIEDQVDVPHGAGFALEMRRVLSRCAPGLYRSTELRRLHPFFDRIRTALDLRGRADGGSGRAVVLLGKGGDPLLTFDHHWFANLLGAPVVSATDLRTGSGLLTLRVPGVQADPAEAVDTLIRLAPSQQLDPLDLGPTPLRGVTGLVEAARNGDVEVVNPLGAGLLENPALRKALPDLCRQILHEDLQLRSPATDSAPEWSTALSLDPAGGKRPVQRPVTLRLLVLAGADDYEVLPGGIATTTDDAPTAVKDVWVLVPEAATAASDEASPAAVTRSTLPAYPAMTRSIGADLFWFGRYLERVDLTSRLLRTVLDTTNDLGSERGTTARTALGVLLRAVTDVTTTFPGFHQVDLKDPEEVHTEITALLTAVDRPGSLAQSFDSLAHTTRTLRDMVSDDIWPVIARMRARIRTLGQVDSQPLEPALTDIIDGCLTLSGAITDSMPRNLGWDLAETGRRIERTLGLLALLRATLGHRRHDEAEARVTQAVAVITESGASYRRYYHAAVQPELLLELLLADATLPRSLAFQLERLGASLDRLPESTPSPELRAPLSSLRTRVTGWSPRELLQPASTAGPSATALLDETSGAITSLRELAGALEDVYFRPTESTSPWGFDDV</sequence>
<accession>A0A022KY28</accession>
<evidence type="ECO:0000313" key="3">
    <source>
        <dbReference type="EMBL" id="EYT49635.1"/>
    </source>
</evidence>
<reference evidence="3 4" key="1">
    <citation type="journal article" date="2013" name="Genome Announc.">
        <title>Draft genome sequence of an Actinobacterium, Brachybacterium muris strain UCD-AY4.</title>
        <authorList>
            <person name="Lo J.R."/>
            <person name="Lang J.M."/>
            <person name="Darling A.E."/>
            <person name="Eisen J.A."/>
            <person name="Coil D.A."/>
        </authorList>
    </citation>
    <scope>NUCLEOTIDE SEQUENCE [LARGE SCALE GENOMIC DNA]</scope>
    <source>
        <strain evidence="3 4">UCD-AY4</strain>
    </source>
</reference>
<dbReference type="Gene3D" id="3.40.50.11290">
    <property type="match status" value="1"/>
</dbReference>
<evidence type="ECO:0000259" key="1">
    <source>
        <dbReference type="Pfam" id="PF04168"/>
    </source>
</evidence>
<dbReference type="RefSeq" id="WP_017824998.1">
    <property type="nucleotide sequence ID" value="NZ_KB403093.1"/>
</dbReference>
<evidence type="ECO:0000259" key="2">
    <source>
        <dbReference type="Pfam" id="PF14403"/>
    </source>
</evidence>
<dbReference type="EMBL" id="AORC01000008">
    <property type="protein sequence ID" value="EYT49635.1"/>
    <property type="molecule type" value="Genomic_DNA"/>
</dbReference>
<dbReference type="Proteomes" id="UP000019754">
    <property type="component" value="Unassembled WGS sequence"/>
</dbReference>
<protein>
    <submittedName>
        <fullName evidence="3">Uncharacterized protein</fullName>
    </submittedName>
</protein>
<dbReference type="InterPro" id="IPR007296">
    <property type="entry name" value="DUF403"/>
</dbReference>
<name>A0A022KY28_9MICO</name>
<dbReference type="Pfam" id="PF04168">
    <property type="entry name" value="Alpha-E"/>
    <property type="match status" value="1"/>
</dbReference>
<dbReference type="PANTHER" id="PTHR34595">
    <property type="entry name" value="BLR5612 PROTEIN"/>
    <property type="match status" value="1"/>
</dbReference>
<organism evidence="3 4">
    <name type="scientific">Brachybacterium muris UCD-AY4</name>
    <dbReference type="NCBI Taxonomy" id="1249481"/>
    <lineage>
        <taxon>Bacteria</taxon>
        <taxon>Bacillati</taxon>
        <taxon>Actinomycetota</taxon>
        <taxon>Actinomycetes</taxon>
        <taxon>Micrococcales</taxon>
        <taxon>Dermabacteraceae</taxon>
        <taxon>Brachybacterium</taxon>
    </lineage>
</organism>
<dbReference type="AlphaFoldDB" id="A0A022KY28"/>
<comment type="caution">
    <text evidence="3">The sequence shown here is derived from an EMBL/GenBank/DDBJ whole genome shotgun (WGS) entry which is preliminary data.</text>
</comment>
<feature type="domain" description="Circularly permuted ATP-grasp type 2" evidence="2">
    <location>
        <begin position="48"/>
        <end position="324"/>
    </location>
</feature>
<dbReference type="InterPro" id="IPR051680">
    <property type="entry name" value="ATP-dep_Glu-Cys_Ligase-2"/>
</dbReference>
<keyword evidence="4" id="KW-1185">Reference proteome</keyword>
<gene>
    <name evidence="3" type="ORF">D641_0107340</name>
</gene>
<dbReference type="InterPro" id="IPR025841">
    <property type="entry name" value="CP_ATPgrasp_2"/>
</dbReference>
<evidence type="ECO:0000313" key="4">
    <source>
        <dbReference type="Proteomes" id="UP000019754"/>
    </source>
</evidence>
<dbReference type="HOGENOM" id="CLU_013951_0_1_11"/>
<dbReference type="Pfam" id="PF14403">
    <property type="entry name" value="CP_ATPgrasp_2"/>
    <property type="match status" value="1"/>
</dbReference>
<dbReference type="PANTHER" id="PTHR34595:SF2">
    <property type="entry name" value="BLR2978 PROTEIN"/>
    <property type="match status" value="1"/>
</dbReference>
<feature type="domain" description="DUF403" evidence="1">
    <location>
        <begin position="420"/>
        <end position="733"/>
    </location>
</feature>
<proteinExistence type="predicted"/>
<dbReference type="STRING" id="1249481.D641_0107340"/>